<proteinExistence type="predicted"/>
<dbReference type="Proteomes" id="UP000063991">
    <property type="component" value="Chromosome"/>
</dbReference>
<reference evidence="1 2" key="1">
    <citation type="submission" date="2015-12" db="EMBL/GenBank/DDBJ databases">
        <authorList>
            <person name="Shamseldin A."/>
            <person name="Moawad H."/>
            <person name="Abd El-Rahim W.M."/>
            <person name="Sadowsky M.J."/>
        </authorList>
    </citation>
    <scope>NUCLEOTIDE SEQUENCE [LARGE SCALE GENOMIC DNA]</scope>
    <source>
        <strain evidence="1 2">D7</strain>
    </source>
</reference>
<accession>A0A126Q2L8</accession>
<organism evidence="1 2">
    <name type="scientific">Alteromonas macleodii</name>
    <name type="common">Pseudoalteromonas macleodii</name>
    <dbReference type="NCBI Taxonomy" id="28108"/>
    <lineage>
        <taxon>Bacteria</taxon>
        <taxon>Pseudomonadati</taxon>
        <taxon>Pseudomonadota</taxon>
        <taxon>Gammaproteobacteria</taxon>
        <taxon>Alteromonadales</taxon>
        <taxon>Alteromonadaceae</taxon>
        <taxon>Alteromonas/Salinimonas group</taxon>
        <taxon>Alteromonas</taxon>
    </lineage>
</organism>
<evidence type="ECO:0000313" key="2">
    <source>
        <dbReference type="Proteomes" id="UP000063991"/>
    </source>
</evidence>
<name>A0A126Q2L8_ALTMA</name>
<gene>
    <name evidence="1" type="ORF">AVL55_14480</name>
</gene>
<dbReference type="AlphaFoldDB" id="A0A126Q2L8"/>
<evidence type="ECO:0000313" key="1">
    <source>
        <dbReference type="EMBL" id="AMJ99260.1"/>
    </source>
</evidence>
<protein>
    <submittedName>
        <fullName evidence="1">Uncharacterized protein</fullName>
    </submittedName>
</protein>
<dbReference type="RefSeq" id="WP_061095607.1">
    <property type="nucleotide sequence ID" value="NZ_CP014323.1"/>
</dbReference>
<sequence>MFKVQIQGGDITSVASLKVLRTLWPLSLKAVEELATALKKQNEFVLVEGVTEIFATELAHEFKSANVVCQILPSEKEEACLCIPIGEPRKRWNALGVLVSR</sequence>
<dbReference type="EMBL" id="CP014323">
    <property type="protein sequence ID" value="AMJ99260.1"/>
    <property type="molecule type" value="Genomic_DNA"/>
</dbReference>